<feature type="signal peptide" evidence="11">
    <location>
        <begin position="1"/>
        <end position="22"/>
    </location>
</feature>
<dbReference type="InterPro" id="IPR021720">
    <property type="entry name" value="Malectin_dom"/>
</dbReference>
<comment type="similarity">
    <text evidence="2">Belongs to the malectin family.</text>
</comment>
<dbReference type="AlphaFoldDB" id="A0A2M4C5Z7"/>
<proteinExistence type="inferred from homology"/>
<accession>A0A2M4C5Z7</accession>
<feature type="compositionally biased region" description="Basic and acidic residues" evidence="10">
    <location>
        <begin position="151"/>
        <end position="162"/>
    </location>
</feature>
<keyword evidence="9" id="KW-0119">Carbohydrate metabolism</keyword>
<dbReference type="PANTHER" id="PTHR13460">
    <property type="match status" value="1"/>
</dbReference>
<comment type="subcellular location">
    <subcellularLocation>
        <location evidence="1">Endoplasmic reticulum membrane</location>
        <topology evidence="1">Single-pass type I membrane protein</topology>
    </subcellularLocation>
</comment>
<organism evidence="13">
    <name type="scientific">Anopheles marajoara</name>
    <dbReference type="NCBI Taxonomy" id="58244"/>
    <lineage>
        <taxon>Eukaryota</taxon>
        <taxon>Metazoa</taxon>
        <taxon>Ecdysozoa</taxon>
        <taxon>Arthropoda</taxon>
        <taxon>Hexapoda</taxon>
        <taxon>Insecta</taxon>
        <taxon>Pterygota</taxon>
        <taxon>Neoptera</taxon>
        <taxon>Endopterygota</taxon>
        <taxon>Diptera</taxon>
        <taxon>Nematocera</taxon>
        <taxon>Culicoidea</taxon>
        <taxon>Culicidae</taxon>
        <taxon>Anophelinae</taxon>
        <taxon>Anopheles</taxon>
    </lineage>
</organism>
<dbReference type="InterPro" id="IPR039155">
    <property type="entry name" value="MLEC"/>
</dbReference>
<keyword evidence="8" id="KW-0325">Glycoprotein</keyword>
<evidence type="ECO:0000256" key="6">
    <source>
        <dbReference type="ARBA" id="ARBA00022989"/>
    </source>
</evidence>
<feature type="chain" id="PRO_5014772853" evidence="11">
    <location>
        <begin position="23"/>
        <end position="162"/>
    </location>
</feature>
<evidence type="ECO:0000256" key="11">
    <source>
        <dbReference type="SAM" id="SignalP"/>
    </source>
</evidence>
<evidence type="ECO:0000256" key="9">
    <source>
        <dbReference type="ARBA" id="ARBA00023277"/>
    </source>
</evidence>
<evidence type="ECO:0000256" key="10">
    <source>
        <dbReference type="SAM" id="MobiDB-lite"/>
    </source>
</evidence>
<feature type="region of interest" description="Disordered" evidence="10">
    <location>
        <begin position="131"/>
        <end position="162"/>
    </location>
</feature>
<dbReference type="EMBL" id="GGFJ01011645">
    <property type="protein sequence ID" value="MBW60786.1"/>
    <property type="molecule type" value="Transcribed_RNA"/>
</dbReference>
<name>A0A2M4C5Z7_9DIPT</name>
<evidence type="ECO:0000259" key="12">
    <source>
        <dbReference type="Pfam" id="PF11721"/>
    </source>
</evidence>
<keyword evidence="4 11" id="KW-0732">Signal</keyword>
<reference evidence="13" key="1">
    <citation type="submission" date="2018-01" db="EMBL/GenBank/DDBJ databases">
        <title>An insight into the sialome of Amazonian anophelines.</title>
        <authorList>
            <person name="Ribeiro J.M."/>
            <person name="Scarpassa V."/>
            <person name="Calvo E."/>
        </authorList>
    </citation>
    <scope>NUCLEOTIDE SEQUENCE</scope>
    <source>
        <tissue evidence="13">Salivary glands</tissue>
    </source>
</reference>
<dbReference type="Pfam" id="PF11721">
    <property type="entry name" value="Malectin"/>
    <property type="match status" value="1"/>
</dbReference>
<evidence type="ECO:0000256" key="7">
    <source>
        <dbReference type="ARBA" id="ARBA00023136"/>
    </source>
</evidence>
<feature type="domain" description="Malectin" evidence="12">
    <location>
        <begin position="27"/>
        <end position="101"/>
    </location>
</feature>
<protein>
    <submittedName>
        <fullName evidence="13">Putative malectin</fullName>
    </submittedName>
</protein>
<evidence type="ECO:0000256" key="2">
    <source>
        <dbReference type="ARBA" id="ARBA00009141"/>
    </source>
</evidence>
<dbReference type="Gene3D" id="2.60.120.430">
    <property type="entry name" value="Galactose-binding lectin"/>
    <property type="match status" value="1"/>
</dbReference>
<keyword evidence="5" id="KW-0256">Endoplasmic reticulum</keyword>
<evidence type="ECO:0000313" key="13">
    <source>
        <dbReference type="EMBL" id="MBW60786.1"/>
    </source>
</evidence>
<evidence type="ECO:0000256" key="1">
    <source>
        <dbReference type="ARBA" id="ARBA00004115"/>
    </source>
</evidence>
<evidence type="ECO:0000256" key="5">
    <source>
        <dbReference type="ARBA" id="ARBA00022824"/>
    </source>
</evidence>
<evidence type="ECO:0000256" key="8">
    <source>
        <dbReference type="ARBA" id="ARBA00023180"/>
    </source>
</evidence>
<dbReference type="GO" id="GO:0030246">
    <property type="term" value="F:carbohydrate binding"/>
    <property type="evidence" value="ECO:0007669"/>
    <property type="project" value="InterPro"/>
</dbReference>
<dbReference type="PANTHER" id="PTHR13460:SF0">
    <property type="entry name" value="MALECTIN"/>
    <property type="match status" value="1"/>
</dbReference>
<keyword evidence="6" id="KW-1133">Transmembrane helix</keyword>
<keyword evidence="3" id="KW-0812">Transmembrane</keyword>
<sequence length="162" mass="18132">MSTLTVWCLGMLVVILPAVARSELHNVIYAINAGGEAHTDSHGIHYARDPLMGKVGTESDYGRQLLVINRVKPQDEILYQTERYHHDTFGYDLPLAGDGEYLRARRQGNGTRRVRVLLGIPRTVVLQGGKLGNPGWQSEARVPEGLQGQPESERYRADQELR</sequence>
<dbReference type="GO" id="GO:0005789">
    <property type="term" value="C:endoplasmic reticulum membrane"/>
    <property type="evidence" value="ECO:0007669"/>
    <property type="project" value="UniProtKB-SubCell"/>
</dbReference>
<evidence type="ECO:0000256" key="4">
    <source>
        <dbReference type="ARBA" id="ARBA00022729"/>
    </source>
</evidence>
<keyword evidence="7" id="KW-0472">Membrane</keyword>
<evidence type="ECO:0000256" key="3">
    <source>
        <dbReference type="ARBA" id="ARBA00022692"/>
    </source>
</evidence>